<evidence type="ECO:0008006" key="4">
    <source>
        <dbReference type="Google" id="ProtNLM"/>
    </source>
</evidence>
<accession>A0ABT7RE32</accession>
<sequence>MKKIKKITVLTLTAGIALSSFAVSAAAKSNHEDRPWSNVYRVYSPNDETPSQPKYNRTAYYMKVNSMSGLDGYFNAWAALKDGTDVSDGHSYKMRDGQEEFLYNLAVEKYNSGIKVKIDTRRWAEGTARGVWSPDSIRK</sequence>
<keyword evidence="1" id="KW-0732">Signal</keyword>
<evidence type="ECO:0000256" key="1">
    <source>
        <dbReference type="SAM" id="SignalP"/>
    </source>
</evidence>
<comment type="caution">
    <text evidence="2">The sequence shown here is derived from an EMBL/GenBank/DDBJ whole genome shotgun (WGS) entry which is preliminary data.</text>
</comment>
<organism evidence="2 3">
    <name type="scientific">Bacillus hominis</name>
    <dbReference type="NCBI Taxonomy" id="2817478"/>
    <lineage>
        <taxon>Bacteria</taxon>
        <taxon>Bacillati</taxon>
        <taxon>Bacillota</taxon>
        <taxon>Bacilli</taxon>
        <taxon>Bacillales</taxon>
        <taxon>Bacillaceae</taxon>
        <taxon>Bacillus</taxon>
        <taxon>Bacillus cereus group</taxon>
    </lineage>
</organism>
<evidence type="ECO:0000313" key="2">
    <source>
        <dbReference type="EMBL" id="MDM5441197.1"/>
    </source>
</evidence>
<reference evidence="2 3" key="1">
    <citation type="submission" date="2023-06" db="EMBL/GenBank/DDBJ databases">
        <title>Comparative genomics of Bacillaceae isolates and their secondary metabolite potential.</title>
        <authorList>
            <person name="Song L."/>
            <person name="Nielsen L.J."/>
            <person name="Mohite O."/>
            <person name="Xu X."/>
            <person name="Weber T."/>
            <person name="Kovacs A.T."/>
        </authorList>
    </citation>
    <scope>NUCLEOTIDE SEQUENCE [LARGE SCALE GENOMIC DNA]</scope>
    <source>
        <strain evidence="2 3">DX2.1</strain>
    </source>
</reference>
<proteinExistence type="predicted"/>
<dbReference type="Proteomes" id="UP001224139">
    <property type="component" value="Unassembled WGS sequence"/>
</dbReference>
<gene>
    <name evidence="2" type="ORF">QUG02_24415</name>
</gene>
<dbReference type="RefSeq" id="WP_002124098.1">
    <property type="nucleotide sequence ID" value="NZ_JAUCFG010000002.1"/>
</dbReference>
<name>A0ABT7RE32_9BACI</name>
<feature type="signal peptide" evidence="1">
    <location>
        <begin position="1"/>
        <end position="25"/>
    </location>
</feature>
<feature type="chain" id="PRO_5045802296" description="DUF2712 domain-containing protein" evidence="1">
    <location>
        <begin position="26"/>
        <end position="139"/>
    </location>
</feature>
<dbReference type="EMBL" id="JAUCFG010000002">
    <property type="protein sequence ID" value="MDM5441197.1"/>
    <property type="molecule type" value="Genomic_DNA"/>
</dbReference>
<protein>
    <recommendedName>
        <fullName evidence="4">DUF2712 domain-containing protein</fullName>
    </recommendedName>
</protein>
<evidence type="ECO:0000313" key="3">
    <source>
        <dbReference type="Proteomes" id="UP001224139"/>
    </source>
</evidence>
<keyword evidence="3" id="KW-1185">Reference proteome</keyword>